<dbReference type="EMBL" id="MJEQ01000215">
    <property type="protein sequence ID" value="OIT38348.1"/>
    <property type="molecule type" value="Genomic_DNA"/>
</dbReference>
<protein>
    <submittedName>
        <fullName evidence="1">Uncharacterized protein</fullName>
    </submittedName>
</protein>
<evidence type="ECO:0000313" key="1">
    <source>
        <dbReference type="EMBL" id="OIT38348.1"/>
    </source>
</evidence>
<comment type="caution">
    <text evidence="1">The sequence shown here is derived from an EMBL/GenBank/DDBJ whole genome shotgun (WGS) entry which is preliminary data.</text>
</comment>
<gene>
    <name evidence="1" type="ORF">A4A49_13713</name>
</gene>
<name>A0A314L9T7_NICAT</name>
<evidence type="ECO:0000313" key="2">
    <source>
        <dbReference type="Proteomes" id="UP000187609"/>
    </source>
</evidence>
<dbReference type="Proteomes" id="UP000187609">
    <property type="component" value="Unassembled WGS sequence"/>
</dbReference>
<accession>A0A314L9T7</accession>
<reference evidence="1" key="1">
    <citation type="submission" date="2016-11" db="EMBL/GenBank/DDBJ databases">
        <title>The genome of Nicotiana attenuata.</title>
        <authorList>
            <person name="Xu S."/>
            <person name="Brockmoeller T."/>
            <person name="Gaquerel E."/>
            <person name="Navarro A."/>
            <person name="Kuhl H."/>
            <person name="Gase K."/>
            <person name="Ling Z."/>
            <person name="Zhou W."/>
            <person name="Kreitzer C."/>
            <person name="Stanke M."/>
            <person name="Tang H."/>
            <person name="Lyons E."/>
            <person name="Pandey P."/>
            <person name="Pandey S.P."/>
            <person name="Timmermann B."/>
            <person name="Baldwin I.T."/>
        </authorList>
    </citation>
    <scope>NUCLEOTIDE SEQUENCE [LARGE SCALE GENOMIC DNA]</scope>
    <source>
        <strain evidence="1">UT</strain>
    </source>
</reference>
<keyword evidence="2" id="KW-1185">Reference proteome</keyword>
<dbReference type="AlphaFoldDB" id="A0A314L9T7"/>
<organism evidence="1 2">
    <name type="scientific">Nicotiana attenuata</name>
    <name type="common">Coyote tobacco</name>
    <dbReference type="NCBI Taxonomy" id="49451"/>
    <lineage>
        <taxon>Eukaryota</taxon>
        <taxon>Viridiplantae</taxon>
        <taxon>Streptophyta</taxon>
        <taxon>Embryophyta</taxon>
        <taxon>Tracheophyta</taxon>
        <taxon>Spermatophyta</taxon>
        <taxon>Magnoliopsida</taxon>
        <taxon>eudicotyledons</taxon>
        <taxon>Gunneridae</taxon>
        <taxon>Pentapetalae</taxon>
        <taxon>asterids</taxon>
        <taxon>lamiids</taxon>
        <taxon>Solanales</taxon>
        <taxon>Solanaceae</taxon>
        <taxon>Nicotianoideae</taxon>
        <taxon>Nicotianeae</taxon>
        <taxon>Nicotiana</taxon>
    </lineage>
</organism>
<proteinExistence type="predicted"/>
<dbReference type="Gramene" id="OIT38348">
    <property type="protein sequence ID" value="OIT38348"/>
    <property type="gene ID" value="A4A49_13713"/>
</dbReference>
<sequence length="292" mass="32778">MEYFVASSNSLPTEDCLSGAYSNHTNVHERYNSTPYSDYHFYFDAAYGHTMAPPIDSYKLSFSSSEGKWNQADVYETLAEPERQKWREIEFHVKASPLTVYSKTSTQEYVHEVFDEMPIDEEVAIGLSNSIFKENSSRMMERATYSQLMAYAENNFSDVAIAELLPDETRLVRVDQKLNVLGSSVGIIKDSSMRNTSKVVDPLKKKTVPTSELQSEVMESLPSSRDIELQDESADNAFTLKSYVNESNLTSISIVIPLAQNSGAINIVNGIVADSITKSGEVYFLFKLAGEW</sequence>